<sequence length="301" mass="31170">MPQADPPTSTAGIGWGADVGISARTRLAAEFTRVSSIQATDIAVDPSDPSNIWIVGPVNATAVNPACGQPYGGPLLKWDWASSAFKPVPGMSAAGMRVTIMPGIHKPWIVDGCGQLCGWSAQGKNLFGPAPQGRRYDVAAANGTVFSGCSFYNPSPPYEGNIAAGCHLSATVGPNGALYTSDAGDVAGTAEGVELLIQGQDVLYRSPTLSQYFRAYRAPDGMLWVLMASAARWCAPTSTPIGPSVARAPCASAAPLALCEGIIVEIRCAVGHLMVLLHAGKQLLESQKSMQPRLSTTAGGT</sequence>
<gene>
    <name evidence="1" type="ORF">C2E21_3477</name>
</gene>
<comment type="caution">
    <text evidence="1">The sequence shown here is derived from an EMBL/GenBank/DDBJ whole genome shotgun (WGS) entry which is preliminary data.</text>
</comment>
<reference evidence="1 2" key="1">
    <citation type="journal article" date="2018" name="Plant J.">
        <title>Genome sequences of Chlorella sorokiniana UTEX 1602 and Micractinium conductrix SAG 241.80: implications to maltose excretion by a green alga.</title>
        <authorList>
            <person name="Arriola M.B."/>
            <person name="Velmurugan N."/>
            <person name="Zhang Y."/>
            <person name="Plunkett M.H."/>
            <person name="Hondzo H."/>
            <person name="Barney B.M."/>
        </authorList>
    </citation>
    <scope>NUCLEOTIDE SEQUENCE [LARGE SCALE GENOMIC DNA]</scope>
    <source>
        <strain evidence="2">UTEX 1602</strain>
    </source>
</reference>
<keyword evidence="2" id="KW-1185">Reference proteome</keyword>
<evidence type="ECO:0000313" key="1">
    <source>
        <dbReference type="EMBL" id="PRW57766.1"/>
    </source>
</evidence>
<name>A0A2P6TUP9_CHLSO</name>
<accession>A0A2P6TUP9</accession>
<dbReference type="OrthoDB" id="518515at2759"/>
<proteinExistence type="predicted"/>
<dbReference type="EMBL" id="LHPG02000006">
    <property type="protein sequence ID" value="PRW57766.1"/>
    <property type="molecule type" value="Genomic_DNA"/>
</dbReference>
<dbReference type="AlphaFoldDB" id="A0A2P6TUP9"/>
<protein>
    <submittedName>
        <fullName evidence="1">Inositol monophosphatase</fullName>
    </submittedName>
</protein>
<evidence type="ECO:0000313" key="2">
    <source>
        <dbReference type="Proteomes" id="UP000239899"/>
    </source>
</evidence>
<dbReference type="Proteomes" id="UP000239899">
    <property type="component" value="Unassembled WGS sequence"/>
</dbReference>
<organism evidence="1 2">
    <name type="scientific">Chlorella sorokiniana</name>
    <name type="common">Freshwater green alga</name>
    <dbReference type="NCBI Taxonomy" id="3076"/>
    <lineage>
        <taxon>Eukaryota</taxon>
        <taxon>Viridiplantae</taxon>
        <taxon>Chlorophyta</taxon>
        <taxon>core chlorophytes</taxon>
        <taxon>Trebouxiophyceae</taxon>
        <taxon>Chlorellales</taxon>
        <taxon>Chlorellaceae</taxon>
        <taxon>Chlorella clade</taxon>
        <taxon>Chlorella</taxon>
    </lineage>
</organism>